<proteinExistence type="predicted"/>
<dbReference type="Proteomes" id="UP001163603">
    <property type="component" value="Chromosome 11"/>
</dbReference>
<organism evidence="1 2">
    <name type="scientific">Pistacia integerrima</name>
    <dbReference type="NCBI Taxonomy" id="434235"/>
    <lineage>
        <taxon>Eukaryota</taxon>
        <taxon>Viridiplantae</taxon>
        <taxon>Streptophyta</taxon>
        <taxon>Embryophyta</taxon>
        <taxon>Tracheophyta</taxon>
        <taxon>Spermatophyta</taxon>
        <taxon>Magnoliopsida</taxon>
        <taxon>eudicotyledons</taxon>
        <taxon>Gunneridae</taxon>
        <taxon>Pentapetalae</taxon>
        <taxon>rosids</taxon>
        <taxon>malvids</taxon>
        <taxon>Sapindales</taxon>
        <taxon>Anacardiaceae</taxon>
        <taxon>Pistacia</taxon>
    </lineage>
</organism>
<evidence type="ECO:0000313" key="2">
    <source>
        <dbReference type="Proteomes" id="UP001163603"/>
    </source>
</evidence>
<dbReference type="EMBL" id="CM047746">
    <property type="protein sequence ID" value="KAJ0021511.1"/>
    <property type="molecule type" value="Genomic_DNA"/>
</dbReference>
<comment type="caution">
    <text evidence="1">The sequence shown here is derived from an EMBL/GenBank/DDBJ whole genome shotgun (WGS) entry which is preliminary data.</text>
</comment>
<reference evidence="2" key="1">
    <citation type="journal article" date="2023" name="G3 (Bethesda)">
        <title>Genome assembly and association tests identify interacting loci associated with vigor, precocity, and sex in interspecific pistachio rootstocks.</title>
        <authorList>
            <person name="Palmer W."/>
            <person name="Jacygrad E."/>
            <person name="Sagayaradj S."/>
            <person name="Cavanaugh K."/>
            <person name="Han R."/>
            <person name="Bertier L."/>
            <person name="Beede B."/>
            <person name="Kafkas S."/>
            <person name="Golino D."/>
            <person name="Preece J."/>
            <person name="Michelmore R."/>
        </authorList>
    </citation>
    <scope>NUCLEOTIDE SEQUENCE [LARGE SCALE GENOMIC DNA]</scope>
</reference>
<sequence length="729" mass="79694">MCGGSEKLSSKALSPPASPQSKSSLDKNMSNLCETVETKHSFSPLLELAADNDSEGFKRSICNASDIHEVGVWYCCQRLSKKKVLESMTPFMVAAKYGSVDVVKLILSLTKADVNLSCSSDKSTALHYAASSGSINAVDVVKLLLLAGADPNVTDADGRRPLDVIVAHPNIPHSRVVLEELLKNDVSVCLDDMQVSTVSLRSSSQSLSSSLDTCSLASVSDLPLSSVSCKPDDMHTSSVPEKKEYPIDPSFPDIKDSMYTSDEFRMFSFKIRPCSRAYSHDWTECPFAHPGENARRRDPRKFHYSCVPCPDFRKGACGRGDLCEYAHGVFESWLHPAQYRTRLCKDGISCARPVCFFAHTSEELRPLYVSTGSGVPSPRSAAAMEMGHMASAFNMLPGSPSAVSAMSHSLFSPTMCSANDISQSSMGWPQQSIPTLHLPGSTLQASRLRSSLSARDIPADDLDKLQDFEMQHQKLLNDISYLSQPQFGAQANLSACSKTLTPTNLDKLLCPEVASPRYSDQFSATTVLSPSHRSMALNQFQQQQSMLAPIKTNLFSPKNADHPLLQGSFGVSSPGRNSPRKVEPISPMNSRLSALAHREKLQQQLCSLSSPELRSNLSRDPKSNSVVGSPVHSWSKWESPNVKVDWSVQADELNQLRRSFSFGRNGEEPDVSWVQSRLKETPSKIKEASIVPPSSMAPSVEGSNLNPESESSDHLGAWLEQLQLDQIVA</sequence>
<accession>A0ACC0XR46</accession>
<gene>
    <name evidence="1" type="ORF">Pint_31074</name>
</gene>
<keyword evidence="2" id="KW-1185">Reference proteome</keyword>
<evidence type="ECO:0000313" key="1">
    <source>
        <dbReference type="EMBL" id="KAJ0021511.1"/>
    </source>
</evidence>
<protein>
    <submittedName>
        <fullName evidence="1">Uncharacterized protein</fullName>
    </submittedName>
</protein>
<name>A0ACC0XR46_9ROSI</name>